<dbReference type="Pfam" id="PF00749">
    <property type="entry name" value="tRNA-synt_1c"/>
    <property type="match status" value="1"/>
</dbReference>
<dbReference type="FunFam" id="3.40.50.620:FF:000045">
    <property type="entry name" value="Glutamate--tRNA ligase, mitochondrial"/>
    <property type="match status" value="1"/>
</dbReference>
<evidence type="ECO:0000256" key="4">
    <source>
        <dbReference type="ARBA" id="ARBA00022833"/>
    </source>
</evidence>
<dbReference type="Gene3D" id="3.40.50.620">
    <property type="entry name" value="HUPs"/>
    <property type="match status" value="1"/>
</dbReference>
<gene>
    <name evidence="8" type="primary">gltX</name>
    <name evidence="11" type="ORF">HMPREF1705_03443</name>
</gene>
<feature type="domain" description="Aminoacyl-tRNA synthetase class I anticodon-binding" evidence="10">
    <location>
        <begin position="368"/>
        <end position="463"/>
    </location>
</feature>
<comment type="subcellular location">
    <subcellularLocation>
        <location evidence="8">Cytoplasm</location>
    </subcellularLocation>
</comment>
<dbReference type="InterPro" id="IPR049940">
    <property type="entry name" value="GluQ/Sye"/>
</dbReference>
<dbReference type="EMBL" id="ACJX03000001">
    <property type="protein sequence ID" value="KRT36176.1"/>
    <property type="molecule type" value="Genomic_DNA"/>
</dbReference>
<dbReference type="InterPro" id="IPR000924">
    <property type="entry name" value="Glu/Gln-tRNA-synth"/>
</dbReference>
<dbReference type="NCBIfam" id="NF004315">
    <property type="entry name" value="PRK05710.1-4"/>
    <property type="match status" value="1"/>
</dbReference>
<comment type="similarity">
    <text evidence="8">Belongs to the class-I aminoacyl-tRNA synthetase family. Glutamate--tRNA ligase type 1 subfamily.</text>
</comment>
<dbReference type="Proteomes" id="UP000005273">
    <property type="component" value="Unassembled WGS sequence"/>
</dbReference>
<feature type="short sequence motif" description="'HIGH' region" evidence="8">
    <location>
        <begin position="9"/>
        <end position="19"/>
    </location>
</feature>
<dbReference type="GO" id="GO:0008270">
    <property type="term" value="F:zinc ion binding"/>
    <property type="evidence" value="ECO:0007669"/>
    <property type="project" value="InterPro"/>
</dbReference>
<evidence type="ECO:0000313" key="12">
    <source>
        <dbReference type="Proteomes" id="UP000005273"/>
    </source>
</evidence>
<dbReference type="PRINTS" id="PR00987">
    <property type="entry name" value="TRNASYNTHGLU"/>
</dbReference>
<evidence type="ECO:0000256" key="5">
    <source>
        <dbReference type="ARBA" id="ARBA00022840"/>
    </source>
</evidence>
<sequence length="465" mass="53749">MSVKTRFAPSPTGNLHIGGARTALFNWLWAKKWNGKFVLRIEDTDRDRSSPEFEDSIKRDLKWLGLEWDEGPDVGGAHLPYRQSERLPLYLKILKKLEETDCVYPCYCTPEELEAERKAQLSRGMPPRYSGKCRNLTEEDRKKLEREGRVPSWRFKVQQRDGRIEFHDEVHGTYALSYSEVGDFIVMRSDGIPTYLFAAVVDDHFMEITHVIRGDEHLPNTTRQLLVFEALSWQPPSFAHIPMILSREGRKLSKREGAESIDDLRQRGYLPEAVRAYLATLSWAVEGEDFLFDLNEMAKRFELSSISKSSPIHDEERLRWWGSEAIKRKDLKWLADVIVKKASEDGLPVRITTEELTLLLPEALSGQATIVELLESLNWLFLRPQVHEAVPPWMRDLKAELSKLGDWNKAKIEDMLRAFQKRLGLKAREFFHPLRIFVTGKISGPPLPLIMEVLGKEEVISRLVD</sequence>
<evidence type="ECO:0000313" key="11">
    <source>
        <dbReference type="EMBL" id="KRT36176.1"/>
    </source>
</evidence>
<dbReference type="InterPro" id="IPR014729">
    <property type="entry name" value="Rossmann-like_a/b/a_fold"/>
</dbReference>
<dbReference type="AlphaFoldDB" id="A0A0T5XCV0"/>
<evidence type="ECO:0000256" key="6">
    <source>
        <dbReference type="ARBA" id="ARBA00022917"/>
    </source>
</evidence>
<dbReference type="InterPro" id="IPR045462">
    <property type="entry name" value="aa-tRNA-synth_I_cd-bd"/>
</dbReference>
<dbReference type="InterPro" id="IPR004527">
    <property type="entry name" value="Glu-tRNA-ligase_bac/mito"/>
</dbReference>
<dbReference type="EC" id="6.1.1.17" evidence="8"/>
<dbReference type="PROSITE" id="PS00178">
    <property type="entry name" value="AA_TRNA_LIGASE_I"/>
    <property type="match status" value="1"/>
</dbReference>
<dbReference type="eggNOG" id="COG0008">
    <property type="taxonomic scope" value="Bacteria"/>
</dbReference>
<dbReference type="GO" id="GO:0004818">
    <property type="term" value="F:glutamate-tRNA ligase activity"/>
    <property type="evidence" value="ECO:0007669"/>
    <property type="project" value="UniProtKB-UniRule"/>
</dbReference>
<evidence type="ECO:0000256" key="8">
    <source>
        <dbReference type="HAMAP-Rule" id="MF_00022"/>
    </source>
</evidence>
<keyword evidence="6 8" id="KW-0648">Protein biosynthesis</keyword>
<reference evidence="12" key="1">
    <citation type="submission" date="2012-09" db="EMBL/GenBank/DDBJ databases">
        <authorList>
            <person name="Weinstock G."/>
            <person name="Sodergren E."/>
            <person name="Clifton S."/>
            <person name="Fulton L."/>
            <person name="Fulton B."/>
            <person name="Courtney L."/>
            <person name="Fronick C."/>
            <person name="Harrison M."/>
            <person name="Strong C."/>
            <person name="Farmer C."/>
            <person name="Delehaunty K."/>
            <person name="Markovic C."/>
            <person name="Hall O."/>
            <person name="Minx P."/>
            <person name="Tomlinson C."/>
            <person name="Mitreva M."/>
            <person name="Nelson J."/>
            <person name="Hou S."/>
            <person name="Wollam A."/>
            <person name="Pepin K.H."/>
            <person name="Johnson M."/>
            <person name="Bhonagiri V."/>
            <person name="Nash W.E."/>
            <person name="Suruliraj S."/>
            <person name="Warren W."/>
            <person name="Chinwalla A."/>
            <person name="Mardis E.R."/>
            <person name="Wilson R.K."/>
        </authorList>
    </citation>
    <scope>NUCLEOTIDE SEQUENCE [LARGE SCALE GENOMIC DNA]</scope>
    <source>
        <strain evidence="12">OS1</strain>
    </source>
</reference>
<evidence type="ECO:0000256" key="7">
    <source>
        <dbReference type="ARBA" id="ARBA00023146"/>
    </source>
</evidence>
<dbReference type="SUPFAM" id="SSF52374">
    <property type="entry name" value="Nucleotidylyl transferase"/>
    <property type="match status" value="1"/>
</dbReference>
<dbReference type="PANTHER" id="PTHR43311:SF1">
    <property type="entry name" value="GLUTAMYL-Q TRNA(ASP) SYNTHETASE"/>
    <property type="match status" value="1"/>
</dbReference>
<comment type="caution">
    <text evidence="8">Lacks conserved residue(s) required for the propagation of feature annotation.</text>
</comment>
<feature type="short sequence motif" description="'KMSKS' region" evidence="8">
    <location>
        <begin position="251"/>
        <end position="255"/>
    </location>
</feature>
<comment type="subunit">
    <text evidence="8">Monomer.</text>
</comment>
<comment type="caution">
    <text evidence="11">The sequence shown here is derived from an EMBL/GenBank/DDBJ whole genome shotgun (WGS) entry which is preliminary data.</text>
</comment>
<evidence type="ECO:0000259" key="9">
    <source>
        <dbReference type="Pfam" id="PF00749"/>
    </source>
</evidence>
<dbReference type="STRING" id="592015.HMPREF1705_03443"/>
<organism evidence="11 12">
    <name type="scientific">Acetomicrobium hydrogeniformans ATCC BAA-1850</name>
    <dbReference type="NCBI Taxonomy" id="592015"/>
    <lineage>
        <taxon>Bacteria</taxon>
        <taxon>Thermotogati</taxon>
        <taxon>Synergistota</taxon>
        <taxon>Synergistia</taxon>
        <taxon>Synergistales</taxon>
        <taxon>Acetomicrobiaceae</taxon>
        <taxon>Acetomicrobium</taxon>
    </lineage>
</organism>
<keyword evidence="8" id="KW-0963">Cytoplasm</keyword>
<evidence type="ECO:0000256" key="3">
    <source>
        <dbReference type="ARBA" id="ARBA00022741"/>
    </source>
</evidence>
<dbReference type="InterPro" id="IPR001412">
    <property type="entry name" value="aa-tRNA-synth_I_CS"/>
</dbReference>
<feature type="binding site" evidence="8">
    <location>
        <position position="254"/>
    </location>
    <ligand>
        <name>ATP</name>
        <dbReference type="ChEBI" id="CHEBI:30616"/>
    </ligand>
</feature>
<dbReference type="Gene3D" id="1.10.10.350">
    <property type="match status" value="1"/>
</dbReference>
<comment type="catalytic activity">
    <reaction evidence="8">
        <text>tRNA(Glu) + L-glutamate + ATP = L-glutamyl-tRNA(Glu) + AMP + diphosphate</text>
        <dbReference type="Rhea" id="RHEA:23540"/>
        <dbReference type="Rhea" id="RHEA-COMP:9663"/>
        <dbReference type="Rhea" id="RHEA-COMP:9680"/>
        <dbReference type="ChEBI" id="CHEBI:29985"/>
        <dbReference type="ChEBI" id="CHEBI:30616"/>
        <dbReference type="ChEBI" id="CHEBI:33019"/>
        <dbReference type="ChEBI" id="CHEBI:78442"/>
        <dbReference type="ChEBI" id="CHEBI:78520"/>
        <dbReference type="ChEBI" id="CHEBI:456215"/>
        <dbReference type="EC" id="6.1.1.17"/>
    </reaction>
</comment>
<keyword evidence="12" id="KW-1185">Reference proteome</keyword>
<evidence type="ECO:0000256" key="2">
    <source>
        <dbReference type="ARBA" id="ARBA00022723"/>
    </source>
</evidence>
<dbReference type="InterPro" id="IPR020058">
    <property type="entry name" value="Glu/Gln-tRNA-synth_Ib_cat-dom"/>
</dbReference>
<keyword evidence="1 8" id="KW-0436">Ligase</keyword>
<keyword evidence="2" id="KW-0479">Metal-binding</keyword>
<dbReference type="GO" id="GO:0000049">
    <property type="term" value="F:tRNA binding"/>
    <property type="evidence" value="ECO:0007669"/>
    <property type="project" value="InterPro"/>
</dbReference>
<dbReference type="GO" id="GO:0006424">
    <property type="term" value="P:glutamyl-tRNA aminoacylation"/>
    <property type="evidence" value="ECO:0007669"/>
    <property type="project" value="UniProtKB-UniRule"/>
</dbReference>
<keyword evidence="7 8" id="KW-0030">Aminoacyl-tRNA synthetase</keyword>
<feature type="domain" description="Glutamyl/glutaminyl-tRNA synthetase class Ib catalytic" evidence="9">
    <location>
        <begin position="3"/>
        <end position="320"/>
    </location>
</feature>
<comment type="function">
    <text evidence="8">Catalyzes the attachment of glutamate to tRNA(Glu) in a two-step reaction: glutamate is first activated by ATP to form Glu-AMP and then transferred to the acceptor end of tRNA(Glu).</text>
</comment>
<dbReference type="NCBIfam" id="TIGR00464">
    <property type="entry name" value="gltX_bact"/>
    <property type="match status" value="1"/>
</dbReference>
<keyword evidence="3 8" id="KW-0547">Nucleotide-binding</keyword>
<dbReference type="InterPro" id="IPR008925">
    <property type="entry name" value="aa_tRNA-synth_I_cd-bd_sf"/>
</dbReference>
<dbReference type="GO" id="GO:0005524">
    <property type="term" value="F:ATP binding"/>
    <property type="evidence" value="ECO:0007669"/>
    <property type="project" value="UniProtKB-UniRule"/>
</dbReference>
<dbReference type="RefSeq" id="WP_057940955.1">
    <property type="nucleotide sequence ID" value="NZ_ACJX03000001.1"/>
</dbReference>
<dbReference type="HAMAP" id="MF_00022">
    <property type="entry name" value="Glu_tRNA_synth_type1"/>
    <property type="match status" value="1"/>
</dbReference>
<dbReference type="OrthoDB" id="9807503at2"/>
<dbReference type="Pfam" id="PF19269">
    <property type="entry name" value="Anticodon_2"/>
    <property type="match status" value="1"/>
</dbReference>
<accession>A0A0T5XCV0</accession>
<keyword evidence="5 8" id="KW-0067">ATP-binding</keyword>
<dbReference type="GO" id="GO:0005829">
    <property type="term" value="C:cytosol"/>
    <property type="evidence" value="ECO:0007669"/>
    <property type="project" value="TreeGrafter"/>
</dbReference>
<dbReference type="InterPro" id="IPR020751">
    <property type="entry name" value="aa-tRNA-synth_I_codon-bd_sub2"/>
</dbReference>
<keyword evidence="4" id="KW-0862">Zinc</keyword>
<name>A0A0T5XCV0_9BACT</name>
<evidence type="ECO:0000259" key="10">
    <source>
        <dbReference type="Pfam" id="PF19269"/>
    </source>
</evidence>
<dbReference type="CDD" id="cd00808">
    <property type="entry name" value="GluRS_core"/>
    <property type="match status" value="1"/>
</dbReference>
<evidence type="ECO:0000256" key="1">
    <source>
        <dbReference type="ARBA" id="ARBA00022598"/>
    </source>
</evidence>
<protein>
    <recommendedName>
        <fullName evidence="8">Glutamate--tRNA ligase</fullName>
        <ecNumber evidence="8">6.1.1.17</ecNumber>
    </recommendedName>
    <alternativeName>
        <fullName evidence="8">Glutamyl-tRNA synthetase</fullName>
        <shortName evidence="8">GluRS</shortName>
    </alternativeName>
</protein>
<dbReference type="InterPro" id="IPR033910">
    <property type="entry name" value="GluRS_core"/>
</dbReference>
<dbReference type="PANTHER" id="PTHR43311">
    <property type="entry name" value="GLUTAMATE--TRNA LIGASE"/>
    <property type="match status" value="1"/>
</dbReference>
<dbReference type="SUPFAM" id="SSF48163">
    <property type="entry name" value="An anticodon-binding domain of class I aminoacyl-tRNA synthetases"/>
    <property type="match status" value="1"/>
</dbReference>
<proteinExistence type="inferred from homology"/>